<proteinExistence type="predicted"/>
<accession>A0A0F9MD77</accession>
<protein>
    <submittedName>
        <fullName evidence="1">Uncharacterized protein</fullName>
    </submittedName>
</protein>
<dbReference type="AlphaFoldDB" id="A0A0F9MD77"/>
<comment type="caution">
    <text evidence="1">The sequence shown here is derived from an EMBL/GenBank/DDBJ whole genome shotgun (WGS) entry which is preliminary data.</text>
</comment>
<dbReference type="EMBL" id="LAZR01004823">
    <property type="protein sequence ID" value="KKN05275.1"/>
    <property type="molecule type" value="Genomic_DNA"/>
</dbReference>
<gene>
    <name evidence="1" type="ORF">LCGC14_1088890</name>
</gene>
<sequence>MPTDSTVYPRATGLEGMGPVSPIRTRVRWKHALSSMYSVFLAPPGICLSAIAPARSTARAIGIASRVRRVTPVDVVSIGGRTGAMGGDVI</sequence>
<name>A0A0F9MD77_9ZZZZ</name>
<evidence type="ECO:0000313" key="1">
    <source>
        <dbReference type="EMBL" id="KKN05275.1"/>
    </source>
</evidence>
<reference evidence="1" key="1">
    <citation type="journal article" date="2015" name="Nature">
        <title>Complex archaea that bridge the gap between prokaryotes and eukaryotes.</title>
        <authorList>
            <person name="Spang A."/>
            <person name="Saw J.H."/>
            <person name="Jorgensen S.L."/>
            <person name="Zaremba-Niedzwiedzka K."/>
            <person name="Martijn J."/>
            <person name="Lind A.E."/>
            <person name="van Eijk R."/>
            <person name="Schleper C."/>
            <person name="Guy L."/>
            <person name="Ettema T.J."/>
        </authorList>
    </citation>
    <scope>NUCLEOTIDE SEQUENCE</scope>
</reference>
<organism evidence="1">
    <name type="scientific">marine sediment metagenome</name>
    <dbReference type="NCBI Taxonomy" id="412755"/>
    <lineage>
        <taxon>unclassified sequences</taxon>
        <taxon>metagenomes</taxon>
        <taxon>ecological metagenomes</taxon>
    </lineage>
</organism>